<dbReference type="Gene3D" id="3.90.1720.10">
    <property type="entry name" value="endopeptidase domain like (from Nostoc punctiforme)"/>
    <property type="match status" value="1"/>
</dbReference>
<organism evidence="3 4">
    <name type="scientific">Enterococcus quebecensis</name>
    <dbReference type="NCBI Taxonomy" id="903983"/>
    <lineage>
        <taxon>Bacteria</taxon>
        <taxon>Bacillati</taxon>
        <taxon>Bacillota</taxon>
        <taxon>Bacilli</taxon>
        <taxon>Lactobacillales</taxon>
        <taxon>Enterococcaceae</taxon>
        <taxon>Enterococcus</taxon>
    </lineage>
</organism>
<dbReference type="RefSeq" id="WP_069635111.1">
    <property type="nucleotide sequence ID" value="NZ_JXKZ01000018.1"/>
</dbReference>
<dbReference type="EMBL" id="MIKB01000014">
    <property type="protein sequence ID" value="OEG15913.1"/>
    <property type="molecule type" value="Genomic_DNA"/>
</dbReference>
<feature type="signal peptide" evidence="1">
    <location>
        <begin position="1"/>
        <end position="25"/>
    </location>
</feature>
<dbReference type="Pfam" id="PF08481">
    <property type="entry name" value="GBS_Bsp-like"/>
    <property type="match status" value="5"/>
</dbReference>
<keyword evidence="1" id="KW-0732">Signal</keyword>
<dbReference type="AlphaFoldDB" id="A0A1E5GTC3"/>
<dbReference type="InterPro" id="IPR038765">
    <property type="entry name" value="Papain-like_cys_pep_sf"/>
</dbReference>
<evidence type="ECO:0000256" key="1">
    <source>
        <dbReference type="SAM" id="SignalP"/>
    </source>
</evidence>
<keyword evidence="4" id="KW-1185">Reference proteome</keyword>
<evidence type="ECO:0000259" key="2">
    <source>
        <dbReference type="PROSITE" id="PS50911"/>
    </source>
</evidence>
<dbReference type="InterPro" id="IPR013688">
    <property type="entry name" value="GBS_Bsp-like"/>
</dbReference>
<dbReference type="STRING" id="903983.BCR23_07125"/>
<dbReference type="SUPFAM" id="SSF54001">
    <property type="entry name" value="Cysteine proteinases"/>
    <property type="match status" value="1"/>
</dbReference>
<comment type="caution">
    <text evidence="3">The sequence shown here is derived from an EMBL/GenBank/DDBJ whole genome shotgun (WGS) entry which is preliminary data.</text>
</comment>
<feature type="domain" description="Peptidase C51" evidence="2">
    <location>
        <begin position="35"/>
        <end position="157"/>
    </location>
</feature>
<proteinExistence type="predicted"/>
<gene>
    <name evidence="3" type="ORF">BCR23_07125</name>
</gene>
<dbReference type="Gene3D" id="2.60.40.3760">
    <property type="match status" value="5"/>
</dbReference>
<accession>A0A1E5GTC3</accession>
<feature type="chain" id="PRO_5039419415" description="Peptidase C51 domain-containing protein" evidence="1">
    <location>
        <begin position="26"/>
        <end position="681"/>
    </location>
</feature>
<evidence type="ECO:0000313" key="3">
    <source>
        <dbReference type="EMBL" id="OEG15913.1"/>
    </source>
</evidence>
<dbReference type="PROSITE" id="PS50911">
    <property type="entry name" value="CHAP"/>
    <property type="match status" value="1"/>
</dbReference>
<evidence type="ECO:0000313" key="4">
    <source>
        <dbReference type="Proteomes" id="UP000094764"/>
    </source>
</evidence>
<sequence>MKNKKTHLFVLICMIFISTFGVLQTKEVEAAVIGDDYPTKWKNLPLGGAIDDWRLYTRYCTSFVANRLSKVNKFDIRNGGLDWNANQWANNARRQGYRVDNTPKIGSVAQWTGKYHVAWVADIKGDQVQIEEYNNPAGSGTYKTRWINKNDPDAYIHFKDMAVTIPVPTGKTTVSKEGTMVTITSTFTGTSEQLAAIKKVEYPTWSHNNTANKIWHTAKKINSNTYQAQVDFSIYKQYGLYSTHSYVTMSDGRQSTFANNNGYTLNPPIFPEGTTTVELEGDVAVVTSIFAGTSQQLAAIKKVEYPTWSHNNSANKLWHTATKINETTYQARIALSTYKQYGLYSTHSYITNKDGYQKSFANNNGYTLNPPIFPEGTTTVELEGSTAVLTSTFTGTPEQLAAIKKVEYPTWSHNNTSNKVWHMATKINETTYQARVDLSTYNQYGLYSTHSYITNKDGYQKSFAKNNGYVLDPPAIPTGTTTVVLEGNIAVLTSTFTGTSEQLAAIKKVEYPTWSHNNTPNKIWHMATKINETTYQARIDLSVYDQYGLYSTHSYLTMNDGREISFAKNNGYVLDPPAIPTGTTTVVLEGNIAVLTSTFTGTSEQLAAIKKVEYPTWSHNNTPNKIWHMATKINETTYQARIDLSIYDQYGLYSTHSYLTMNDGREISFATNNGYTFEKPQ</sequence>
<reference evidence="4" key="1">
    <citation type="submission" date="2016-09" db="EMBL/GenBank/DDBJ databases">
        <authorList>
            <person name="Gulvik C.A."/>
        </authorList>
    </citation>
    <scope>NUCLEOTIDE SEQUENCE [LARGE SCALE GENOMIC DNA]</scope>
    <source>
        <strain evidence="4">LMG 26306</strain>
    </source>
</reference>
<name>A0A1E5GTC3_9ENTE</name>
<dbReference type="InterPro" id="IPR007921">
    <property type="entry name" value="CHAP_dom"/>
</dbReference>
<dbReference type="OrthoDB" id="2144002at2"/>
<dbReference type="Proteomes" id="UP000094764">
    <property type="component" value="Unassembled WGS sequence"/>
</dbReference>
<dbReference type="Pfam" id="PF05257">
    <property type="entry name" value="CHAP"/>
    <property type="match status" value="1"/>
</dbReference>
<protein>
    <recommendedName>
        <fullName evidence="2">Peptidase C51 domain-containing protein</fullName>
    </recommendedName>
</protein>